<dbReference type="Proteomes" id="UP000887565">
    <property type="component" value="Unplaced"/>
</dbReference>
<accession>A0A915J853</accession>
<keyword evidence="1" id="KW-0472">Membrane</keyword>
<organism evidence="2 3">
    <name type="scientific">Romanomermis culicivorax</name>
    <name type="common">Nematode worm</name>
    <dbReference type="NCBI Taxonomy" id="13658"/>
    <lineage>
        <taxon>Eukaryota</taxon>
        <taxon>Metazoa</taxon>
        <taxon>Ecdysozoa</taxon>
        <taxon>Nematoda</taxon>
        <taxon>Enoplea</taxon>
        <taxon>Dorylaimia</taxon>
        <taxon>Mermithida</taxon>
        <taxon>Mermithoidea</taxon>
        <taxon>Mermithidae</taxon>
        <taxon>Romanomermis</taxon>
    </lineage>
</organism>
<evidence type="ECO:0000313" key="2">
    <source>
        <dbReference type="Proteomes" id="UP000887565"/>
    </source>
</evidence>
<feature type="transmembrane region" description="Helical" evidence="1">
    <location>
        <begin position="20"/>
        <end position="38"/>
    </location>
</feature>
<dbReference type="AlphaFoldDB" id="A0A915J853"/>
<dbReference type="WBParaSite" id="nRc.2.0.1.t21909-RA">
    <property type="protein sequence ID" value="nRc.2.0.1.t21909-RA"/>
    <property type="gene ID" value="nRc.2.0.1.g21909"/>
</dbReference>
<evidence type="ECO:0000256" key="1">
    <source>
        <dbReference type="SAM" id="Phobius"/>
    </source>
</evidence>
<proteinExistence type="predicted"/>
<evidence type="ECO:0000313" key="3">
    <source>
        <dbReference type="WBParaSite" id="nRc.2.0.1.t21909-RA"/>
    </source>
</evidence>
<keyword evidence="1" id="KW-0812">Transmembrane</keyword>
<keyword evidence="1" id="KW-1133">Transmembrane helix</keyword>
<name>A0A915J853_ROMCU</name>
<protein>
    <submittedName>
        <fullName evidence="3">Uncharacterized protein</fullName>
    </submittedName>
</protein>
<reference evidence="3" key="1">
    <citation type="submission" date="2022-11" db="UniProtKB">
        <authorList>
            <consortium name="WormBaseParasite"/>
        </authorList>
    </citation>
    <scope>IDENTIFICATION</scope>
</reference>
<keyword evidence="2" id="KW-1185">Reference proteome</keyword>
<sequence length="68" mass="7699">MRGLFFCEAKPYSCIVDRKAIVDIAFVYYLVVLSSLFVSPHPHGPCKVQALGSTWQLSKKNLQCSRNH</sequence>